<dbReference type="EMBL" id="BJNB01000021">
    <property type="protein sequence ID" value="GEB97984.1"/>
    <property type="molecule type" value="Genomic_DNA"/>
</dbReference>
<name>A0AB73B7W9_CORFL</name>
<accession>A0AB73B7W9</accession>
<dbReference type="Proteomes" id="UP000315353">
    <property type="component" value="Unassembled WGS sequence"/>
</dbReference>
<sequence length="287" mass="30942">MVHMHDAPLISPENKDYSPEILAGLPKVDIDVTFEPAQMPTTPEELTAALRTTVENLVKDNVVYAEIRLDPQSYGFGVEAALEAAESALGVEGIDARLLLTSAPQSAIARKGSTVAGYVISGELDEQVVADLRANFVPFVADVEGEDFQAVAAAVQAGATRLAHATQLIDDFGADLDGIRPGTVSCWIRDRHIALSFDPLREVAELPDHPLPLLQQLGFTCALSAGAGDINESFVALTQAFGYGLEEYFDLTIKAIENSFSSQEERQVLIEEVILPAYEELAQGEEE</sequence>
<evidence type="ECO:0000313" key="1">
    <source>
        <dbReference type="EMBL" id="GEB97984.1"/>
    </source>
</evidence>
<protein>
    <submittedName>
        <fullName evidence="1">Adenosine deaminase</fullName>
    </submittedName>
</protein>
<dbReference type="InterPro" id="IPR032466">
    <property type="entry name" value="Metal_Hydrolase"/>
</dbReference>
<reference evidence="1 2" key="1">
    <citation type="submission" date="2019-06" db="EMBL/GenBank/DDBJ databases">
        <title>Whole genome shotgun sequence of Corynebacterium flavescens NBRC 14136.</title>
        <authorList>
            <person name="Hosoyama A."/>
            <person name="Uohara A."/>
            <person name="Ohji S."/>
            <person name="Ichikawa N."/>
        </authorList>
    </citation>
    <scope>NUCLEOTIDE SEQUENCE [LARGE SCALE GENOMIC DNA]</scope>
    <source>
        <strain evidence="1 2">NBRC 14136</strain>
    </source>
</reference>
<comment type="caution">
    <text evidence="1">The sequence shown here is derived from an EMBL/GenBank/DDBJ whole genome shotgun (WGS) entry which is preliminary data.</text>
</comment>
<gene>
    <name evidence="1" type="primary">add</name>
    <name evidence="1" type="ORF">CFL01nite_14790</name>
</gene>
<organism evidence="1 2">
    <name type="scientific">Corynebacterium flavescens</name>
    <dbReference type="NCBI Taxonomy" id="28028"/>
    <lineage>
        <taxon>Bacteria</taxon>
        <taxon>Bacillati</taxon>
        <taxon>Actinomycetota</taxon>
        <taxon>Actinomycetes</taxon>
        <taxon>Mycobacteriales</taxon>
        <taxon>Corynebacteriaceae</taxon>
        <taxon>Corynebacterium</taxon>
    </lineage>
</organism>
<proteinExistence type="predicted"/>
<evidence type="ECO:0000313" key="2">
    <source>
        <dbReference type="Proteomes" id="UP000315353"/>
    </source>
</evidence>
<dbReference type="Gene3D" id="3.20.20.140">
    <property type="entry name" value="Metal-dependent hydrolases"/>
    <property type="match status" value="1"/>
</dbReference>
<dbReference type="SUPFAM" id="SSF51556">
    <property type="entry name" value="Metallo-dependent hydrolases"/>
    <property type="match status" value="1"/>
</dbReference>
<dbReference type="AlphaFoldDB" id="A0AB73B7W9"/>